<organism evidence="2 3">
    <name type="scientific">Trichuris trichiura</name>
    <name type="common">Whipworm</name>
    <name type="synonym">Trichocephalus trichiurus</name>
    <dbReference type="NCBI Taxonomy" id="36087"/>
    <lineage>
        <taxon>Eukaryota</taxon>
        <taxon>Metazoa</taxon>
        <taxon>Ecdysozoa</taxon>
        <taxon>Nematoda</taxon>
        <taxon>Enoplea</taxon>
        <taxon>Dorylaimia</taxon>
        <taxon>Trichinellida</taxon>
        <taxon>Trichuridae</taxon>
        <taxon>Trichuris</taxon>
    </lineage>
</organism>
<proteinExistence type="predicted"/>
<gene>
    <name evidence="2" type="ORF">TTRE_0000832501</name>
</gene>
<dbReference type="EMBL" id="HG806810">
    <property type="protein sequence ID" value="CDW59978.1"/>
    <property type="molecule type" value="Genomic_DNA"/>
</dbReference>
<dbReference type="InterPro" id="IPR038479">
    <property type="entry name" value="Transthyretin-like_sf"/>
</dbReference>
<evidence type="ECO:0000313" key="2">
    <source>
        <dbReference type="EMBL" id="CDW59978.1"/>
    </source>
</evidence>
<protein>
    <submittedName>
        <fullName evidence="2">Uncharacterized protein</fullName>
    </submittedName>
</protein>
<feature type="chain" id="PRO_5001728881" evidence="1">
    <location>
        <begin position="25"/>
        <end position="94"/>
    </location>
</feature>
<name>A0A077ZJW0_TRITR</name>
<dbReference type="OrthoDB" id="5916590at2759"/>
<accession>A0A077ZJW0</accession>
<sequence>MFRILLAKYFFLLWVTLLISGAFGRKQRVQVKGKLVCGDKPASKVTVKLIERGSSSFINFALLASSYEHLCLLFDISYLILLTRLCKIQILMLY</sequence>
<reference evidence="2" key="1">
    <citation type="submission" date="2014-01" db="EMBL/GenBank/DDBJ databases">
        <authorList>
            <person name="Aslett M."/>
        </authorList>
    </citation>
    <scope>NUCLEOTIDE SEQUENCE</scope>
</reference>
<keyword evidence="1" id="KW-0732">Signal</keyword>
<dbReference type="Gene3D" id="2.60.40.3330">
    <property type="match status" value="1"/>
</dbReference>
<reference evidence="2" key="2">
    <citation type="submission" date="2014-03" db="EMBL/GenBank/DDBJ databases">
        <title>The whipworm genome and dual-species transcriptomics of an intimate host-pathogen interaction.</title>
        <authorList>
            <person name="Foth B.J."/>
            <person name="Tsai I.J."/>
            <person name="Reid A.J."/>
            <person name="Bancroft A.J."/>
            <person name="Nichol S."/>
            <person name="Tracey A."/>
            <person name="Holroyd N."/>
            <person name="Cotton J.A."/>
            <person name="Stanley E.J."/>
            <person name="Zarowiecki M."/>
            <person name="Liu J.Z."/>
            <person name="Huckvale T."/>
            <person name="Cooper P.J."/>
            <person name="Grencis R.K."/>
            <person name="Berriman M."/>
        </authorList>
    </citation>
    <scope>NUCLEOTIDE SEQUENCE [LARGE SCALE GENOMIC DNA]</scope>
</reference>
<keyword evidence="3" id="KW-1185">Reference proteome</keyword>
<dbReference type="Proteomes" id="UP000030665">
    <property type="component" value="Unassembled WGS sequence"/>
</dbReference>
<dbReference type="AlphaFoldDB" id="A0A077ZJW0"/>
<evidence type="ECO:0000313" key="3">
    <source>
        <dbReference type="Proteomes" id="UP000030665"/>
    </source>
</evidence>
<feature type="signal peptide" evidence="1">
    <location>
        <begin position="1"/>
        <end position="24"/>
    </location>
</feature>
<evidence type="ECO:0000256" key="1">
    <source>
        <dbReference type="SAM" id="SignalP"/>
    </source>
</evidence>